<dbReference type="SUPFAM" id="SSF52283">
    <property type="entry name" value="Formate/glycerate dehydrogenase catalytic domain-like"/>
    <property type="match status" value="1"/>
</dbReference>
<dbReference type="PANTHER" id="PTHR42789:SF1">
    <property type="entry name" value="D-ISOMER SPECIFIC 2-HYDROXYACID DEHYDROGENASE FAMILY PROTEIN (AFU_ORTHOLOGUE AFUA_6G10090)"/>
    <property type="match status" value="1"/>
</dbReference>
<dbReference type="CDD" id="cd05301">
    <property type="entry name" value="GDH"/>
    <property type="match status" value="1"/>
</dbReference>
<evidence type="ECO:0000313" key="8">
    <source>
        <dbReference type="Proteomes" id="UP000050417"/>
    </source>
</evidence>
<dbReference type="Pfam" id="PF00389">
    <property type="entry name" value="2-Hacid_dh"/>
    <property type="match status" value="1"/>
</dbReference>
<dbReference type="STRING" id="1134406.ADN00_12135"/>
<evidence type="ECO:0000256" key="1">
    <source>
        <dbReference type="ARBA" id="ARBA00005854"/>
    </source>
</evidence>
<dbReference type="PROSITE" id="PS00670">
    <property type="entry name" value="D_2_HYDROXYACID_DH_2"/>
    <property type="match status" value="1"/>
</dbReference>
<dbReference type="PANTHER" id="PTHR42789">
    <property type="entry name" value="D-ISOMER SPECIFIC 2-HYDROXYACID DEHYDROGENASE FAMILY PROTEIN (AFU_ORTHOLOGUE AFUA_6G10090)"/>
    <property type="match status" value="1"/>
</dbReference>
<dbReference type="GO" id="GO:0051287">
    <property type="term" value="F:NAD binding"/>
    <property type="evidence" value="ECO:0007669"/>
    <property type="project" value="InterPro"/>
</dbReference>
<dbReference type="RefSeq" id="WP_075063282.1">
    <property type="nucleotide sequence ID" value="NZ_LGCL01000026.1"/>
</dbReference>
<dbReference type="InterPro" id="IPR029753">
    <property type="entry name" value="D-isomer_DH_CS"/>
</dbReference>
<feature type="domain" description="D-isomer specific 2-hydroxyacid dehydrogenase NAD-binding" evidence="6">
    <location>
        <begin position="108"/>
        <end position="285"/>
    </location>
</feature>
<proteinExistence type="inferred from homology"/>
<gene>
    <name evidence="7" type="ORF">ADN00_12135</name>
</gene>
<comment type="caution">
    <text evidence="7">The sequence shown here is derived from an EMBL/GenBank/DDBJ whole genome shotgun (WGS) entry which is preliminary data.</text>
</comment>
<dbReference type="InterPro" id="IPR006139">
    <property type="entry name" value="D-isomer_2_OHA_DH_cat_dom"/>
</dbReference>
<feature type="domain" description="D-isomer specific 2-hydroxyacid dehydrogenase catalytic" evidence="5">
    <location>
        <begin position="4"/>
        <end position="317"/>
    </location>
</feature>
<keyword evidence="8" id="KW-1185">Reference proteome</keyword>
<comment type="similarity">
    <text evidence="1 4">Belongs to the D-isomer specific 2-hydroxyacid dehydrogenase family.</text>
</comment>
<keyword evidence="2 4" id="KW-0560">Oxidoreductase</keyword>
<protein>
    <submittedName>
        <fullName evidence="7">Glyoxylate reductase</fullName>
    </submittedName>
</protein>
<dbReference type="PATRIC" id="fig|1134406.4.peg.3903"/>
<dbReference type="PROSITE" id="PS00671">
    <property type="entry name" value="D_2_HYDROXYACID_DH_3"/>
    <property type="match status" value="1"/>
</dbReference>
<dbReference type="InterPro" id="IPR006140">
    <property type="entry name" value="D-isomer_DH_NAD-bd"/>
</dbReference>
<organism evidence="7 8">
    <name type="scientific">Ornatilinea apprima</name>
    <dbReference type="NCBI Taxonomy" id="1134406"/>
    <lineage>
        <taxon>Bacteria</taxon>
        <taxon>Bacillati</taxon>
        <taxon>Chloroflexota</taxon>
        <taxon>Anaerolineae</taxon>
        <taxon>Anaerolineales</taxon>
        <taxon>Anaerolineaceae</taxon>
        <taxon>Ornatilinea</taxon>
    </lineage>
</organism>
<accession>A0A0P6X163</accession>
<dbReference type="InterPro" id="IPR036291">
    <property type="entry name" value="NAD(P)-bd_dom_sf"/>
</dbReference>
<dbReference type="FunFam" id="3.40.50.720:FF:000203">
    <property type="entry name" value="D-3-phosphoglycerate dehydrogenase (SerA)"/>
    <property type="match status" value="1"/>
</dbReference>
<evidence type="ECO:0000259" key="5">
    <source>
        <dbReference type="Pfam" id="PF00389"/>
    </source>
</evidence>
<dbReference type="Pfam" id="PF02826">
    <property type="entry name" value="2-Hacid_dh_C"/>
    <property type="match status" value="1"/>
</dbReference>
<dbReference type="AlphaFoldDB" id="A0A0P6X163"/>
<dbReference type="InterPro" id="IPR050857">
    <property type="entry name" value="D-2-hydroxyacid_DH"/>
</dbReference>
<evidence type="ECO:0000256" key="4">
    <source>
        <dbReference type="RuleBase" id="RU003719"/>
    </source>
</evidence>
<evidence type="ECO:0000259" key="6">
    <source>
        <dbReference type="Pfam" id="PF02826"/>
    </source>
</evidence>
<dbReference type="Gene3D" id="3.40.50.720">
    <property type="entry name" value="NAD(P)-binding Rossmann-like Domain"/>
    <property type="match status" value="2"/>
</dbReference>
<dbReference type="Proteomes" id="UP000050417">
    <property type="component" value="Unassembled WGS sequence"/>
</dbReference>
<name>A0A0P6X163_9CHLR</name>
<dbReference type="EMBL" id="LGCL01000026">
    <property type="protein sequence ID" value="KPL76086.1"/>
    <property type="molecule type" value="Genomic_DNA"/>
</dbReference>
<sequence length="325" mass="34898">MNKVFVTRQIPDIGLELLARECQLDVWPGELPPSRAELIEHIQPADGLLCLLSDRIDEEILQHAPSLKVISNYAVGFDNIDVAAATRRGIPVGNTPGVLTHATADFAFALLMAAARRVPEADRSVRAGQWKTWGPKTLLGADLYQATLGLIGFGRIGQAVAQRARGFDMRVLVYDPSFNPSDLPAGVQSVALDVLLSQSDFISLHVPLTPQTHHLINARAFEQMKPTAILVNTARGAVVDTAALYHALKSGQIASAALDVTDPEPLPADHPLLGLENLVIAPHIASASTATRDKMAVMAAENLLAGLNQQPLPNCVNPHVYNDSH</sequence>
<reference evidence="7 8" key="1">
    <citation type="submission" date="2015-07" db="EMBL/GenBank/DDBJ databases">
        <title>Genome sequence of Ornatilinea apprima DSM 23815.</title>
        <authorList>
            <person name="Hemp J."/>
            <person name="Ward L.M."/>
            <person name="Pace L.A."/>
            <person name="Fischer W.W."/>
        </authorList>
    </citation>
    <scope>NUCLEOTIDE SEQUENCE [LARGE SCALE GENOMIC DNA]</scope>
    <source>
        <strain evidence="7 8">P3M-1</strain>
    </source>
</reference>
<evidence type="ECO:0000256" key="2">
    <source>
        <dbReference type="ARBA" id="ARBA00023002"/>
    </source>
</evidence>
<evidence type="ECO:0000256" key="3">
    <source>
        <dbReference type="ARBA" id="ARBA00023027"/>
    </source>
</evidence>
<dbReference type="SUPFAM" id="SSF51735">
    <property type="entry name" value="NAD(P)-binding Rossmann-fold domains"/>
    <property type="match status" value="1"/>
</dbReference>
<evidence type="ECO:0000313" key="7">
    <source>
        <dbReference type="EMBL" id="KPL76086.1"/>
    </source>
</evidence>
<dbReference type="OrthoDB" id="9792971at2"/>
<dbReference type="GO" id="GO:0016616">
    <property type="term" value="F:oxidoreductase activity, acting on the CH-OH group of donors, NAD or NADP as acceptor"/>
    <property type="evidence" value="ECO:0007669"/>
    <property type="project" value="InterPro"/>
</dbReference>
<keyword evidence="3" id="KW-0520">NAD</keyword>